<evidence type="ECO:0000256" key="1">
    <source>
        <dbReference type="ARBA" id="ARBA00004651"/>
    </source>
</evidence>
<feature type="transmembrane region" description="Helical" evidence="7">
    <location>
        <begin position="106"/>
        <end position="130"/>
    </location>
</feature>
<dbReference type="AlphaFoldDB" id="A0AAV4A9A1"/>
<evidence type="ECO:0000256" key="2">
    <source>
        <dbReference type="ARBA" id="ARBA00022475"/>
    </source>
</evidence>
<dbReference type="EMBL" id="BLXT01003724">
    <property type="protein sequence ID" value="GFO03333.1"/>
    <property type="molecule type" value="Genomic_DNA"/>
</dbReference>
<keyword evidence="7" id="KW-0472">Membrane</keyword>
<keyword evidence="2" id="KW-1003">Cell membrane</keyword>
<keyword evidence="9" id="KW-1185">Reference proteome</keyword>
<keyword evidence="5" id="KW-0807">Transducer</keyword>
<gene>
    <name evidence="8" type="ORF">PoB_002983800</name>
</gene>
<feature type="transmembrane region" description="Helical" evidence="7">
    <location>
        <begin position="203"/>
        <end position="229"/>
    </location>
</feature>
<evidence type="ECO:0000313" key="9">
    <source>
        <dbReference type="Proteomes" id="UP000735302"/>
    </source>
</evidence>
<evidence type="ECO:0000256" key="4">
    <source>
        <dbReference type="ARBA" id="ARBA00023170"/>
    </source>
</evidence>
<evidence type="ECO:0000313" key="8">
    <source>
        <dbReference type="EMBL" id="GFO03333.1"/>
    </source>
</evidence>
<feature type="transmembrane region" description="Helical" evidence="7">
    <location>
        <begin position="69"/>
        <end position="94"/>
    </location>
</feature>
<dbReference type="Gene3D" id="1.20.1070.10">
    <property type="entry name" value="Rhodopsin 7-helix transmembrane proteins"/>
    <property type="match status" value="1"/>
</dbReference>
<feature type="transmembrane region" description="Helical" evidence="7">
    <location>
        <begin position="151"/>
        <end position="168"/>
    </location>
</feature>
<keyword evidence="4 8" id="KW-0675">Receptor</keyword>
<keyword evidence="3" id="KW-0297">G-protein coupled receptor</keyword>
<reference evidence="8 9" key="1">
    <citation type="journal article" date="2021" name="Elife">
        <title>Chloroplast acquisition without the gene transfer in kleptoplastic sea slugs, Plakobranchus ocellatus.</title>
        <authorList>
            <person name="Maeda T."/>
            <person name="Takahashi S."/>
            <person name="Yoshida T."/>
            <person name="Shimamura S."/>
            <person name="Takaki Y."/>
            <person name="Nagai Y."/>
            <person name="Toyoda A."/>
            <person name="Suzuki Y."/>
            <person name="Arimoto A."/>
            <person name="Ishii H."/>
            <person name="Satoh N."/>
            <person name="Nishiyama T."/>
            <person name="Hasebe M."/>
            <person name="Maruyama T."/>
            <person name="Minagawa J."/>
            <person name="Obokata J."/>
            <person name="Shigenobu S."/>
        </authorList>
    </citation>
    <scope>NUCLEOTIDE SEQUENCE [LARGE SCALE GENOMIC DNA]</scope>
</reference>
<feature type="region of interest" description="Disordered" evidence="6">
    <location>
        <begin position="272"/>
        <end position="292"/>
    </location>
</feature>
<dbReference type="GO" id="GO:0007218">
    <property type="term" value="P:neuropeptide signaling pathway"/>
    <property type="evidence" value="ECO:0007669"/>
    <property type="project" value="TreeGrafter"/>
</dbReference>
<dbReference type="Proteomes" id="UP000735302">
    <property type="component" value="Unassembled WGS sequence"/>
</dbReference>
<feature type="region of interest" description="Disordered" evidence="6">
    <location>
        <begin position="240"/>
        <end position="259"/>
    </location>
</feature>
<comment type="caution">
    <text evidence="8">The sequence shown here is derived from an EMBL/GenBank/DDBJ whole genome shotgun (WGS) entry which is preliminary data.</text>
</comment>
<organism evidence="8 9">
    <name type="scientific">Plakobranchus ocellatus</name>
    <dbReference type="NCBI Taxonomy" id="259542"/>
    <lineage>
        <taxon>Eukaryota</taxon>
        <taxon>Metazoa</taxon>
        <taxon>Spiralia</taxon>
        <taxon>Lophotrochozoa</taxon>
        <taxon>Mollusca</taxon>
        <taxon>Gastropoda</taxon>
        <taxon>Heterobranchia</taxon>
        <taxon>Euthyneura</taxon>
        <taxon>Panpulmonata</taxon>
        <taxon>Sacoglossa</taxon>
        <taxon>Placobranchoidea</taxon>
        <taxon>Plakobranchidae</taxon>
        <taxon>Plakobranchus</taxon>
    </lineage>
</organism>
<keyword evidence="7" id="KW-0812">Transmembrane</keyword>
<dbReference type="PANTHER" id="PTHR24230">
    <property type="entry name" value="G-PROTEIN COUPLED RECEPTOR"/>
    <property type="match status" value="1"/>
</dbReference>
<dbReference type="GO" id="GO:0008528">
    <property type="term" value="F:G protein-coupled peptide receptor activity"/>
    <property type="evidence" value="ECO:0007669"/>
    <property type="project" value="TreeGrafter"/>
</dbReference>
<protein>
    <submittedName>
        <fullName evidence="8">Chemosensory receptor c</fullName>
    </submittedName>
</protein>
<dbReference type="GO" id="GO:0005886">
    <property type="term" value="C:plasma membrane"/>
    <property type="evidence" value="ECO:0007669"/>
    <property type="project" value="UniProtKB-SubCell"/>
</dbReference>
<accession>A0AAV4A9A1</accession>
<comment type="subcellular location">
    <subcellularLocation>
        <location evidence="1">Cell membrane</location>
        <topology evidence="1">Multi-pass membrane protein</topology>
    </subcellularLocation>
</comment>
<evidence type="ECO:0000256" key="5">
    <source>
        <dbReference type="ARBA" id="ARBA00023224"/>
    </source>
</evidence>
<feature type="transmembrane region" description="Helical" evidence="7">
    <location>
        <begin position="29"/>
        <end position="57"/>
    </location>
</feature>
<dbReference type="SUPFAM" id="SSF81321">
    <property type="entry name" value="Family A G protein-coupled receptor-like"/>
    <property type="match status" value="1"/>
</dbReference>
<evidence type="ECO:0000256" key="6">
    <source>
        <dbReference type="SAM" id="MobiDB-lite"/>
    </source>
</evidence>
<keyword evidence="7" id="KW-1133">Transmembrane helix</keyword>
<evidence type="ECO:0000256" key="3">
    <source>
        <dbReference type="ARBA" id="ARBA00023040"/>
    </source>
</evidence>
<sequence length="348" mass="38633">MQVAMNISVQVEIQDALKRQIMSDELYSYFNLILCILIAMVSLAAVFVNAINIVIFWKIGVSDSITVCLFYLAVCDFCSTLLVTLCASLMLFYALNVPGSMNFPTYTFIATIAYALPLDIAATTTAYIAVQRGLCVAWPFLTRHAFTKNRSTIVLFIISLLMFGFWLPRAVTFRLVQVPGPTVNSSAMLTVDFLEIWTLFDRIYLISLKLILGYVQYIVMLLCAVAIAIGMKSSIRLKSTSSSSAPVSSSNRSGHEKPEIIEQSIASSNGNKEKIGIADSGTGSKAEKDKKSQQKGVKELQDYQAIQSLKLENFLCEALASSTIDFRFDAHWSDVKHKRILSFLLSKE</sequence>
<feature type="compositionally biased region" description="Low complexity" evidence="6">
    <location>
        <begin position="240"/>
        <end position="252"/>
    </location>
</feature>
<proteinExistence type="predicted"/>
<name>A0AAV4A9A1_9GAST</name>
<evidence type="ECO:0000256" key="7">
    <source>
        <dbReference type="SAM" id="Phobius"/>
    </source>
</evidence>